<dbReference type="InterPro" id="IPR006656">
    <property type="entry name" value="Mopterin_OxRdtase"/>
</dbReference>
<dbReference type="InterPro" id="IPR050612">
    <property type="entry name" value="Prok_Mopterin_Oxidored"/>
</dbReference>
<comment type="cofactor">
    <cofactor evidence="9">
        <name>Mo-bis(molybdopterin guanine dinucleotide)</name>
        <dbReference type="ChEBI" id="CHEBI:60539"/>
    </cofactor>
    <text evidence="9">Binds 1 molybdenum-bis(molybdopterin guanine dinucleotide) (Mo-bis-MGD) cofactor per subunit.</text>
</comment>
<gene>
    <name evidence="14" type="ORF">HNR60_003037</name>
</gene>
<dbReference type="GO" id="GO:0050626">
    <property type="term" value="F:trimethylamine-N-oxide reductase (cytochrome c) activity"/>
    <property type="evidence" value="ECO:0007669"/>
    <property type="project" value="UniProtKB-EC"/>
</dbReference>
<dbReference type="CDD" id="cd02793">
    <property type="entry name" value="MopB_CT_DMSOR-BSOR-TMAOR"/>
    <property type="match status" value="1"/>
</dbReference>
<dbReference type="InterPro" id="IPR009010">
    <property type="entry name" value="Asp_de-COase-like_dom_sf"/>
</dbReference>
<dbReference type="InterPro" id="IPR006658">
    <property type="entry name" value="BisC"/>
</dbReference>
<evidence type="ECO:0000256" key="1">
    <source>
        <dbReference type="ARBA" id="ARBA00004418"/>
    </source>
</evidence>
<evidence type="ECO:0000313" key="15">
    <source>
        <dbReference type="Proteomes" id="UP000542353"/>
    </source>
</evidence>
<feature type="binding site" evidence="9">
    <location>
        <position position="470"/>
    </location>
    <ligand>
        <name>Mo-bis(molybdopterin guanine dinucleotide)</name>
        <dbReference type="ChEBI" id="CHEBI:60539"/>
    </ligand>
</feature>
<evidence type="ECO:0000259" key="12">
    <source>
        <dbReference type="Pfam" id="PF01568"/>
    </source>
</evidence>
<dbReference type="PANTHER" id="PTHR43742:SF10">
    <property type="entry name" value="TRIMETHYLAMINE-N-OXIDE REDUCTASE 2"/>
    <property type="match status" value="1"/>
</dbReference>
<evidence type="ECO:0000256" key="9">
    <source>
        <dbReference type="PIRSR" id="PIRSR606658-1"/>
    </source>
</evidence>
<dbReference type="GO" id="GO:0030151">
    <property type="term" value="F:molybdenum ion binding"/>
    <property type="evidence" value="ECO:0007669"/>
    <property type="project" value="TreeGrafter"/>
</dbReference>
<evidence type="ECO:0000256" key="2">
    <source>
        <dbReference type="ARBA" id="ARBA00010312"/>
    </source>
</evidence>
<comment type="subcellular location">
    <subcellularLocation>
        <location evidence="1">Periplasm</location>
    </subcellularLocation>
</comment>
<feature type="domain" description="Molybdopterin oxidoreductase" evidence="11">
    <location>
        <begin position="91"/>
        <end position="557"/>
    </location>
</feature>
<dbReference type="EC" id="1.7.2.3" evidence="3"/>
<evidence type="ECO:0000259" key="13">
    <source>
        <dbReference type="Pfam" id="PF18364"/>
    </source>
</evidence>
<feature type="binding site" evidence="9">
    <location>
        <position position="362"/>
    </location>
    <ligand>
        <name>Mo-bis(molybdopterin guanine dinucleotide)</name>
        <dbReference type="ChEBI" id="CHEBI:60539"/>
    </ligand>
</feature>
<dbReference type="AlphaFoldDB" id="A0A7W8DZE5"/>
<dbReference type="NCBIfam" id="TIGR00509">
    <property type="entry name" value="bisC_fam"/>
    <property type="match status" value="1"/>
</dbReference>
<feature type="domain" description="Molybdopterin dinucleotide-binding" evidence="12">
    <location>
        <begin position="674"/>
        <end position="794"/>
    </location>
</feature>
<dbReference type="InterPro" id="IPR006311">
    <property type="entry name" value="TAT_signal"/>
</dbReference>
<evidence type="ECO:0000256" key="7">
    <source>
        <dbReference type="ARBA" id="ARBA00022764"/>
    </source>
</evidence>
<protein>
    <recommendedName>
        <fullName evidence="3">trimethylamine-N-oxide reductase</fullName>
        <ecNumber evidence="3">1.7.2.3</ecNumber>
    </recommendedName>
</protein>
<dbReference type="Proteomes" id="UP000542353">
    <property type="component" value="Unassembled WGS sequence"/>
</dbReference>
<evidence type="ECO:0000313" key="14">
    <source>
        <dbReference type="EMBL" id="MBB5048274.1"/>
    </source>
</evidence>
<sequence length="817" mass="90317">MSQPATHALSRRRFLTAASTLAASSALSPLFGINLASAATPDGEILSCSNFGAFWAKVQAGRVVGVRPWEGDPHPIATIEGAVDLAYSPSRIRYPMVRRSWLEKGPGAEPETRGRDDFVRVSWDKALDLVAAEIKRCAAMGPWSIYTGSYGWGHFGRLFNSQTGLRRLFNLMGGSVGSSSNYSKAGLEAIMPYVLGQIDAEGPQTSHQTILENTDLIVFWACDPLKDNHISTNVPDHGEYGWFEAMKKAGKKAIFIDPIKTEGCKLLNGEWLPVRPHSDVALALGIAHVLITENLADKKFLADYTTGWEVFFDYVTGKPDGTPKTPEWAAEKTEIPAETIRELARRFAKGRTMLVSGWTPQRQQHGEQFPWVFVTLAAMIGQIGLPGGGFSQRYHLDNAGAPQADSPALSTTMQAGKRKETMPWPKEKGAETIPVARIVDMLMNPGKPYEHNGKTFIYPDVKMTYWVGGNPLHHHQDRNRQVAAWKKFDTVIVQDFQWTASARFADIVLPAATGLEREDIEGLGVVTRKAYFAVRKVIEPLYEAKSDYVIFQMLAEKLGIEPEFSDGKTELDRVKQVYAAALEQATAKKIPMPDFDAFWKAGIVEFATPEKNVRRTKYAQFREDPLLNPLPTPSGKIEIFSKTIAKFGYDDCPPHATWLEPVEWLGAKEKKYPLHVNSNHPDYRLHSQLNGTKVRAIYAAAGREPCTINTRDAAARGIKAGDVVRVFNDRGQCLAGAVVSDDIRPGVIQLQEGGWYDPVKANEPNALCKYGDVNVLTLDIPTSRLAMATSAHTCMADVELFKGELPKVSVFDQPKNG</sequence>
<evidence type="ECO:0000256" key="4">
    <source>
        <dbReference type="ARBA" id="ARBA00022505"/>
    </source>
</evidence>
<dbReference type="Gene3D" id="3.90.55.10">
    <property type="entry name" value="Dimethylsulfoxide Reductase, domain 3"/>
    <property type="match status" value="1"/>
</dbReference>
<evidence type="ECO:0000256" key="10">
    <source>
        <dbReference type="SAM" id="SignalP"/>
    </source>
</evidence>
<dbReference type="InterPro" id="IPR006657">
    <property type="entry name" value="MoPterin_dinucl-bd_dom"/>
</dbReference>
<keyword evidence="6 10" id="KW-0732">Signal</keyword>
<dbReference type="PANTHER" id="PTHR43742">
    <property type="entry name" value="TRIMETHYLAMINE-N-OXIDE REDUCTASE"/>
    <property type="match status" value="1"/>
</dbReference>
<keyword evidence="8 14" id="KW-0560">Oxidoreductase</keyword>
<feature type="binding site" evidence="9">
    <location>
        <position position="517"/>
    </location>
    <ligand>
        <name>Mo-bis(molybdopterin guanine dinucleotide)</name>
        <dbReference type="ChEBI" id="CHEBI:60539"/>
    </ligand>
</feature>
<dbReference type="RefSeq" id="WP_184258858.1">
    <property type="nucleotide sequence ID" value="NZ_JACHIH010000019.1"/>
</dbReference>
<comment type="caution">
    <text evidence="14">The sequence shown here is derived from an EMBL/GenBank/DDBJ whole genome shotgun (WGS) entry which is preliminary data.</text>
</comment>
<accession>A0A7W8DZE5</accession>
<dbReference type="GO" id="GO:0009061">
    <property type="term" value="P:anaerobic respiration"/>
    <property type="evidence" value="ECO:0007669"/>
    <property type="project" value="TreeGrafter"/>
</dbReference>
<feature type="binding site" evidence="9">
    <location>
        <position position="774"/>
    </location>
    <ligand>
        <name>Mo-bis(molybdopterin guanine dinucleotide)</name>
        <dbReference type="ChEBI" id="CHEBI:60539"/>
    </ligand>
</feature>
<comment type="similarity">
    <text evidence="2">Belongs to the prokaryotic molybdopterin-containing oxidoreductase family.</text>
</comment>
<feature type="binding site" evidence="9">
    <location>
        <position position="152"/>
    </location>
    <ligand>
        <name>Mo-bis(molybdopterin guanine dinucleotide)</name>
        <dbReference type="ChEBI" id="CHEBI:60539"/>
    </ligand>
</feature>
<dbReference type="Gene3D" id="3.40.228.10">
    <property type="entry name" value="Dimethylsulfoxide Reductase, domain 2"/>
    <property type="match status" value="1"/>
</dbReference>
<keyword evidence="4 9" id="KW-0500">Molybdenum</keyword>
<proteinExistence type="inferred from homology"/>
<dbReference type="Pfam" id="PF00384">
    <property type="entry name" value="Molybdopterin"/>
    <property type="match status" value="1"/>
</dbReference>
<keyword evidence="5 9" id="KW-0479">Metal-binding</keyword>
<dbReference type="FunFam" id="2.40.40.20:FF:000009">
    <property type="entry name" value="Biotin sulfoxide reductase 2"/>
    <property type="match status" value="1"/>
</dbReference>
<dbReference type="SUPFAM" id="SSF50692">
    <property type="entry name" value="ADC-like"/>
    <property type="match status" value="1"/>
</dbReference>
<keyword evidence="7" id="KW-0574">Periplasm</keyword>
<dbReference type="Pfam" id="PF01568">
    <property type="entry name" value="Molydop_binding"/>
    <property type="match status" value="1"/>
</dbReference>
<dbReference type="GO" id="GO:0030288">
    <property type="term" value="C:outer membrane-bounded periplasmic space"/>
    <property type="evidence" value="ECO:0007669"/>
    <property type="project" value="TreeGrafter"/>
</dbReference>
<feature type="binding site" evidence="9">
    <location>
        <position position="547"/>
    </location>
    <ligand>
        <name>Mo-bis(molybdopterin guanine dinucleotide)</name>
        <dbReference type="ChEBI" id="CHEBI:60539"/>
    </ligand>
</feature>
<dbReference type="Gene3D" id="2.40.40.20">
    <property type="match status" value="1"/>
</dbReference>
<organism evidence="14 15">
    <name type="scientific">Rhodopseudomonas rhenobacensis</name>
    <dbReference type="NCBI Taxonomy" id="87461"/>
    <lineage>
        <taxon>Bacteria</taxon>
        <taxon>Pseudomonadati</taxon>
        <taxon>Pseudomonadota</taxon>
        <taxon>Alphaproteobacteria</taxon>
        <taxon>Hyphomicrobiales</taxon>
        <taxon>Nitrobacteraceae</taxon>
        <taxon>Rhodopseudomonas</taxon>
    </lineage>
</organism>
<dbReference type="SUPFAM" id="SSF53706">
    <property type="entry name" value="Formate dehydrogenase/DMSO reductase, domains 1-3"/>
    <property type="match status" value="1"/>
</dbReference>
<dbReference type="PROSITE" id="PS51318">
    <property type="entry name" value="TAT"/>
    <property type="match status" value="1"/>
</dbReference>
<evidence type="ECO:0000256" key="5">
    <source>
        <dbReference type="ARBA" id="ARBA00022723"/>
    </source>
</evidence>
<evidence type="ECO:0000259" key="11">
    <source>
        <dbReference type="Pfam" id="PF00384"/>
    </source>
</evidence>
<reference evidence="14 15" key="1">
    <citation type="submission" date="2020-08" db="EMBL/GenBank/DDBJ databases">
        <title>Genomic Encyclopedia of Type Strains, Phase IV (KMG-IV): sequencing the most valuable type-strain genomes for metagenomic binning, comparative biology and taxonomic classification.</title>
        <authorList>
            <person name="Goeker M."/>
        </authorList>
    </citation>
    <scope>NUCLEOTIDE SEQUENCE [LARGE SCALE GENOMIC DNA]</scope>
    <source>
        <strain evidence="14 15">DSM 12706</strain>
    </source>
</reference>
<dbReference type="GO" id="GO:0043546">
    <property type="term" value="F:molybdopterin cofactor binding"/>
    <property type="evidence" value="ECO:0007669"/>
    <property type="project" value="InterPro"/>
</dbReference>
<dbReference type="InterPro" id="IPR041460">
    <property type="entry name" value="Molybdopterin_N"/>
</dbReference>
<evidence type="ECO:0000256" key="3">
    <source>
        <dbReference type="ARBA" id="ARBA00011885"/>
    </source>
</evidence>
<name>A0A7W8DZE5_9BRAD</name>
<dbReference type="GO" id="GO:0009055">
    <property type="term" value="F:electron transfer activity"/>
    <property type="evidence" value="ECO:0007669"/>
    <property type="project" value="TreeGrafter"/>
</dbReference>
<dbReference type="EMBL" id="JACHIH010000019">
    <property type="protein sequence ID" value="MBB5048274.1"/>
    <property type="molecule type" value="Genomic_DNA"/>
</dbReference>
<dbReference type="InterPro" id="IPR041954">
    <property type="entry name" value="CT_DMSOR/BSOR/TMAOR"/>
</dbReference>
<evidence type="ECO:0000256" key="6">
    <source>
        <dbReference type="ARBA" id="ARBA00022729"/>
    </source>
</evidence>
<evidence type="ECO:0000256" key="8">
    <source>
        <dbReference type="ARBA" id="ARBA00023002"/>
    </source>
</evidence>
<keyword evidence="15" id="KW-1185">Reference proteome</keyword>
<dbReference type="PROSITE" id="PS00490">
    <property type="entry name" value="MOLYBDOPTERIN_PROK_2"/>
    <property type="match status" value="1"/>
</dbReference>
<feature type="signal peptide" evidence="10">
    <location>
        <begin position="1"/>
        <end position="38"/>
    </location>
</feature>
<dbReference type="InterPro" id="IPR006655">
    <property type="entry name" value="Mopterin_OxRdtase_prok_CS"/>
</dbReference>
<feature type="binding site" evidence="9">
    <location>
        <position position="474"/>
    </location>
    <ligand>
        <name>Mo-bis(molybdopterin guanine dinucleotide)</name>
        <dbReference type="ChEBI" id="CHEBI:60539"/>
    </ligand>
</feature>
<feature type="chain" id="PRO_5030909665" description="trimethylamine-N-oxide reductase" evidence="10">
    <location>
        <begin position="39"/>
        <end position="817"/>
    </location>
</feature>
<feature type="domain" description="Molybdopterin oxidoreductase N-terminal" evidence="13">
    <location>
        <begin position="50"/>
        <end position="86"/>
    </location>
</feature>
<dbReference type="Gene3D" id="3.40.50.740">
    <property type="match status" value="1"/>
</dbReference>
<dbReference type="Pfam" id="PF18364">
    <property type="entry name" value="Molybdopterin_N"/>
    <property type="match status" value="1"/>
</dbReference>